<feature type="transmembrane region" description="Helical" evidence="4">
    <location>
        <begin position="51"/>
        <end position="71"/>
    </location>
</feature>
<evidence type="ECO:0000313" key="5">
    <source>
        <dbReference type="EMBL" id="CEI63221.1"/>
    </source>
</evidence>
<evidence type="ECO:0000256" key="1">
    <source>
        <dbReference type="ARBA" id="ARBA00004141"/>
    </source>
</evidence>
<feature type="transmembrane region" description="Helical" evidence="4">
    <location>
        <begin position="349"/>
        <end position="377"/>
    </location>
</feature>
<feature type="transmembrane region" description="Helical" evidence="4">
    <location>
        <begin position="277"/>
        <end position="298"/>
    </location>
</feature>
<reference evidence="6" key="1">
    <citation type="submission" date="2014-10" db="EMBL/GenBank/DDBJ databases">
        <authorList>
            <person name="King R."/>
        </authorList>
    </citation>
    <scope>NUCLEOTIDE SEQUENCE [LARGE SCALE GENOMIC DNA]</scope>
    <source>
        <strain evidence="6">A3/5</strain>
    </source>
</reference>
<proteinExistence type="inferred from homology"/>
<dbReference type="InterPro" id="IPR050327">
    <property type="entry name" value="Proton-linked_MCT"/>
</dbReference>
<evidence type="ECO:0000313" key="6">
    <source>
        <dbReference type="Proteomes" id="UP000245910"/>
    </source>
</evidence>
<comment type="similarity">
    <text evidence="2">Belongs to the major facilitator superfamily. Monocarboxylate porter (TC 2.A.1.13) family.</text>
</comment>
<feature type="transmembrane region" description="Helical" evidence="4">
    <location>
        <begin position="246"/>
        <end position="270"/>
    </location>
</feature>
<feature type="transmembrane region" description="Helical" evidence="4">
    <location>
        <begin position="210"/>
        <end position="234"/>
    </location>
</feature>
<dbReference type="Gene3D" id="1.20.1250.20">
    <property type="entry name" value="MFS general substrate transporter like domains"/>
    <property type="match status" value="2"/>
</dbReference>
<keyword evidence="4" id="KW-1133">Transmembrane helix</keyword>
<dbReference type="InterPro" id="IPR011701">
    <property type="entry name" value="MFS"/>
</dbReference>
<evidence type="ECO:0000256" key="2">
    <source>
        <dbReference type="ARBA" id="ARBA00006727"/>
    </source>
</evidence>
<accession>A0A2L2TCT5</accession>
<sequence length="388" mass="41403">MKPADGGLAAWTVLISGFVFEAMFWGFPMAFGVFQSHYSQLPEFGNDKSRIATIGTLAQSLYYLGAPFSALATKRGLIATQGFLYGLGFVTLTYPIVGMLNDWWVVRKGMAFGLISASSGATGAAVPFIIEDLLHKYGYRITLRACAVAMVILTGPLLPLLKDRLPPSEIASLTRTDWTFIKKPLFWMYSCSVVVQGLGFFYPTVFLPSYAYAVGLSSFDGAVLLAIMAIAQLVGQGVFGYLSDKYVPVSILSSTACFVAGIASLTLWGLGKSKAMLILFAIIYGFCGFGFGTLRVAMGRAVTDNSSSLLATYAIFVFLQGVGNILVGPISAALMTSSVVREDFAASQYAGMVILTGLSSLVAGVTIVLWHCGMFLVPKSMVSGLSGR</sequence>
<dbReference type="Pfam" id="PF07690">
    <property type="entry name" value="MFS_1"/>
    <property type="match status" value="1"/>
</dbReference>
<name>A0A2L2TCT5_9HYPO</name>
<evidence type="ECO:0008006" key="7">
    <source>
        <dbReference type="Google" id="ProtNLM"/>
    </source>
</evidence>
<dbReference type="PANTHER" id="PTHR11360">
    <property type="entry name" value="MONOCARBOXYLATE TRANSPORTER"/>
    <property type="match status" value="1"/>
</dbReference>
<evidence type="ECO:0000256" key="3">
    <source>
        <dbReference type="ARBA" id="ARBA00023180"/>
    </source>
</evidence>
<dbReference type="PANTHER" id="PTHR11360:SF287">
    <property type="entry name" value="MFS MONOCARBOXYLATE TRANSPORTER"/>
    <property type="match status" value="1"/>
</dbReference>
<feature type="transmembrane region" description="Helical" evidence="4">
    <location>
        <begin position="185"/>
        <end position="203"/>
    </location>
</feature>
<dbReference type="AlphaFoldDB" id="A0A2L2TCT5"/>
<keyword evidence="6" id="KW-1185">Reference proteome</keyword>
<evidence type="ECO:0000256" key="4">
    <source>
        <dbReference type="SAM" id="Phobius"/>
    </source>
</evidence>
<feature type="transmembrane region" description="Helical" evidence="4">
    <location>
        <begin position="110"/>
        <end position="130"/>
    </location>
</feature>
<feature type="transmembrane region" description="Helical" evidence="4">
    <location>
        <begin position="7"/>
        <end position="31"/>
    </location>
</feature>
<keyword evidence="3" id="KW-0325">Glycoprotein</keyword>
<dbReference type="SUPFAM" id="SSF103473">
    <property type="entry name" value="MFS general substrate transporter"/>
    <property type="match status" value="1"/>
</dbReference>
<dbReference type="Proteomes" id="UP000245910">
    <property type="component" value="Chromosome II"/>
</dbReference>
<keyword evidence="4" id="KW-0472">Membrane</keyword>
<feature type="transmembrane region" description="Helical" evidence="4">
    <location>
        <begin position="310"/>
        <end position="337"/>
    </location>
</feature>
<dbReference type="GO" id="GO:0022857">
    <property type="term" value="F:transmembrane transporter activity"/>
    <property type="evidence" value="ECO:0007669"/>
    <property type="project" value="InterPro"/>
</dbReference>
<organism evidence="5 6">
    <name type="scientific">Fusarium venenatum</name>
    <dbReference type="NCBI Taxonomy" id="56646"/>
    <lineage>
        <taxon>Eukaryota</taxon>
        <taxon>Fungi</taxon>
        <taxon>Dikarya</taxon>
        <taxon>Ascomycota</taxon>
        <taxon>Pezizomycotina</taxon>
        <taxon>Sordariomycetes</taxon>
        <taxon>Hypocreomycetidae</taxon>
        <taxon>Hypocreales</taxon>
        <taxon>Nectriaceae</taxon>
        <taxon>Fusarium</taxon>
    </lineage>
</organism>
<protein>
    <recommendedName>
        <fullName evidence="7">Major facilitator superfamily (MFS) profile domain-containing protein</fullName>
    </recommendedName>
</protein>
<dbReference type="InterPro" id="IPR036259">
    <property type="entry name" value="MFS_trans_sf"/>
</dbReference>
<dbReference type="EMBL" id="LN649230">
    <property type="protein sequence ID" value="CEI63221.1"/>
    <property type="molecule type" value="Genomic_DNA"/>
</dbReference>
<keyword evidence="4" id="KW-0812">Transmembrane</keyword>
<feature type="transmembrane region" description="Helical" evidence="4">
    <location>
        <begin position="83"/>
        <end position="104"/>
    </location>
</feature>
<dbReference type="GO" id="GO:0016020">
    <property type="term" value="C:membrane"/>
    <property type="evidence" value="ECO:0007669"/>
    <property type="project" value="UniProtKB-SubCell"/>
</dbReference>
<comment type="subcellular location">
    <subcellularLocation>
        <location evidence="1">Membrane</location>
        <topology evidence="1">Multi-pass membrane protein</topology>
    </subcellularLocation>
</comment>
<feature type="transmembrane region" description="Helical" evidence="4">
    <location>
        <begin position="142"/>
        <end position="161"/>
    </location>
</feature>